<organism evidence="1">
    <name type="scientific">marine sediment metagenome</name>
    <dbReference type="NCBI Taxonomy" id="412755"/>
    <lineage>
        <taxon>unclassified sequences</taxon>
        <taxon>metagenomes</taxon>
        <taxon>ecological metagenomes</taxon>
    </lineage>
</organism>
<dbReference type="InterPro" id="IPR036890">
    <property type="entry name" value="HATPase_C_sf"/>
</dbReference>
<name>X0YWG0_9ZZZZ</name>
<evidence type="ECO:0000313" key="1">
    <source>
        <dbReference type="EMBL" id="GAG50932.1"/>
    </source>
</evidence>
<accession>X0YWG0</accession>
<dbReference type="SUPFAM" id="SSF55874">
    <property type="entry name" value="ATPase domain of HSP90 chaperone/DNA topoisomerase II/histidine kinase"/>
    <property type="match status" value="1"/>
</dbReference>
<protein>
    <recommendedName>
        <fullName evidence="2">Histidine kinase domain-containing protein</fullName>
    </recommendedName>
</protein>
<sequence length="142" mass="15046">VAGMAHCIKNILAGLQAGSYIVDENLPPNADEQVRYGWGVVKSNMGFLSSIILDMLNYSRPRKPLCQPCDVGSLCEDVVRLLGEQAAAKGVVLTTQAEIGTVRIDETAIRRCLINLVGNAMDACGANGAVQVEVTRGESAAE</sequence>
<evidence type="ECO:0008006" key="2">
    <source>
        <dbReference type="Google" id="ProtNLM"/>
    </source>
</evidence>
<comment type="caution">
    <text evidence="1">The sequence shown here is derived from an EMBL/GenBank/DDBJ whole genome shotgun (WGS) entry which is preliminary data.</text>
</comment>
<dbReference type="AlphaFoldDB" id="X0YWG0"/>
<feature type="non-terminal residue" evidence="1">
    <location>
        <position position="1"/>
    </location>
</feature>
<proteinExistence type="predicted"/>
<reference evidence="1" key="1">
    <citation type="journal article" date="2014" name="Front. Microbiol.">
        <title>High frequency of phylogenetically diverse reductive dehalogenase-homologous genes in deep subseafloor sedimentary metagenomes.</title>
        <authorList>
            <person name="Kawai M."/>
            <person name="Futagami T."/>
            <person name="Toyoda A."/>
            <person name="Takaki Y."/>
            <person name="Nishi S."/>
            <person name="Hori S."/>
            <person name="Arai W."/>
            <person name="Tsubouchi T."/>
            <person name="Morono Y."/>
            <person name="Uchiyama I."/>
            <person name="Ito T."/>
            <person name="Fujiyama A."/>
            <person name="Inagaki F."/>
            <person name="Takami H."/>
        </authorList>
    </citation>
    <scope>NUCLEOTIDE SEQUENCE</scope>
    <source>
        <strain evidence="1">Expedition CK06-06</strain>
    </source>
</reference>
<dbReference type="EMBL" id="BARS01057389">
    <property type="protein sequence ID" value="GAG50932.1"/>
    <property type="molecule type" value="Genomic_DNA"/>
</dbReference>
<dbReference type="Gene3D" id="3.30.565.10">
    <property type="entry name" value="Histidine kinase-like ATPase, C-terminal domain"/>
    <property type="match status" value="1"/>
</dbReference>
<feature type="non-terminal residue" evidence="1">
    <location>
        <position position="142"/>
    </location>
</feature>
<gene>
    <name evidence="1" type="ORF">S01H1_84159</name>
</gene>